<feature type="signal peptide" evidence="7">
    <location>
        <begin position="1"/>
        <end position="24"/>
    </location>
</feature>
<dbReference type="EMBL" id="DYVQ01000022">
    <property type="protein sequence ID" value="HJF73124.1"/>
    <property type="molecule type" value="Genomic_DNA"/>
</dbReference>
<reference evidence="9 11" key="1">
    <citation type="submission" date="2014-08" db="EMBL/GenBank/DDBJ databases">
        <title>Chaperone-usher fimbriae in a diverse selection of Gallibacterium genomes.</title>
        <authorList>
            <person name="Kudirkiene E."/>
            <person name="Bager R.J."/>
            <person name="Johnson T.J."/>
            <person name="Bojesen A.M."/>
        </authorList>
    </citation>
    <scope>NUCLEOTIDE SEQUENCE [LARGE SCALE GENOMIC DNA]</scope>
    <source>
        <strain evidence="9 11">20558/3kl.</strain>
    </source>
</reference>
<evidence type="ECO:0000256" key="3">
    <source>
        <dbReference type="ARBA" id="ARBA00023136"/>
    </source>
</evidence>
<evidence type="ECO:0000256" key="2">
    <source>
        <dbReference type="ARBA" id="ARBA00022729"/>
    </source>
</evidence>
<reference evidence="10 12" key="2">
    <citation type="submission" date="2018-06" db="EMBL/GenBank/DDBJ databases">
        <authorList>
            <consortium name="Pathogen Informatics"/>
            <person name="Doyle S."/>
        </authorList>
    </citation>
    <scope>NUCLEOTIDE SEQUENCE [LARGE SCALE GENOMIC DNA]</scope>
    <source>
        <strain evidence="10 12">NCTC11413</strain>
    </source>
</reference>
<dbReference type="EMBL" id="UGGZ01000001">
    <property type="protein sequence ID" value="STO37110.1"/>
    <property type="molecule type" value="Genomic_DNA"/>
</dbReference>
<evidence type="ECO:0000256" key="4">
    <source>
        <dbReference type="ARBA" id="ARBA00023139"/>
    </source>
</evidence>
<dbReference type="AlphaFoldDB" id="A0A0A2XLK8"/>
<dbReference type="InterPro" id="IPR004872">
    <property type="entry name" value="Lipoprotein_NlpA"/>
</dbReference>
<evidence type="ECO:0000256" key="7">
    <source>
        <dbReference type="SAM" id="SignalP"/>
    </source>
</evidence>
<dbReference type="PANTHER" id="PTHR30429">
    <property type="entry name" value="D-METHIONINE-BINDING LIPOPROTEIN METQ"/>
    <property type="match status" value="1"/>
</dbReference>
<accession>A0A0A2XLK8</accession>
<dbReference type="Proteomes" id="UP000030526">
    <property type="component" value="Unassembled WGS sequence"/>
</dbReference>
<dbReference type="SUPFAM" id="SSF53850">
    <property type="entry name" value="Periplasmic binding protein-like II"/>
    <property type="match status" value="1"/>
</dbReference>
<dbReference type="Gene3D" id="3.40.190.10">
    <property type="entry name" value="Periplasmic binding protein-like II"/>
    <property type="match status" value="2"/>
</dbReference>
<proteinExistence type="inferred from homology"/>
<feature type="chain" id="PRO_5011343804" description="Lipoprotein" evidence="7">
    <location>
        <begin position="25"/>
        <end position="266"/>
    </location>
</feature>
<evidence type="ECO:0000313" key="11">
    <source>
        <dbReference type="Proteomes" id="UP000030526"/>
    </source>
</evidence>
<dbReference type="EMBL" id="JPXS01000028">
    <property type="protein sequence ID" value="KGQ31882.1"/>
    <property type="molecule type" value="Genomic_DNA"/>
</dbReference>
<evidence type="ECO:0000256" key="5">
    <source>
        <dbReference type="ARBA" id="ARBA00023288"/>
    </source>
</evidence>
<evidence type="ECO:0000313" key="9">
    <source>
        <dbReference type="EMBL" id="KGQ31882.1"/>
    </source>
</evidence>
<evidence type="ECO:0000313" key="8">
    <source>
        <dbReference type="EMBL" id="HJF73124.1"/>
    </source>
</evidence>
<dbReference type="PANTHER" id="PTHR30429:SF1">
    <property type="entry name" value="D-METHIONINE-BINDING LIPOPROTEIN METQ-RELATED"/>
    <property type="match status" value="1"/>
</dbReference>
<dbReference type="GO" id="GO:0009279">
    <property type="term" value="C:cell outer membrane"/>
    <property type="evidence" value="ECO:0007669"/>
    <property type="project" value="UniProtKB-SubCell"/>
</dbReference>
<evidence type="ECO:0000256" key="6">
    <source>
        <dbReference type="PIRNR" id="PIRNR002854"/>
    </source>
</evidence>
<reference evidence="8" key="4">
    <citation type="submission" date="2021-09" db="EMBL/GenBank/DDBJ databases">
        <authorList>
            <person name="Gilroy R."/>
        </authorList>
    </citation>
    <scope>NUCLEOTIDE SEQUENCE</scope>
    <source>
        <strain evidence="8">ChiHjej11B10-15683</strain>
    </source>
</reference>
<comment type="subcellular location">
    <subcellularLocation>
        <location evidence="1">Cell outer membrane</location>
        <topology evidence="1">Lipid-anchor</topology>
    </subcellularLocation>
</comment>
<dbReference type="Proteomes" id="UP000254232">
    <property type="component" value="Unassembled WGS sequence"/>
</dbReference>
<keyword evidence="5 6" id="KW-0449">Lipoprotein</keyword>
<name>A0A0A2XLK8_9PAST</name>
<reference evidence="8" key="3">
    <citation type="journal article" date="2021" name="PeerJ">
        <title>Extensive microbial diversity within the chicken gut microbiome revealed by metagenomics and culture.</title>
        <authorList>
            <person name="Gilroy R."/>
            <person name="Ravi A."/>
            <person name="Getino M."/>
            <person name="Pursley I."/>
            <person name="Horton D.L."/>
            <person name="Alikhan N.F."/>
            <person name="Baker D."/>
            <person name="Gharbi K."/>
            <person name="Hall N."/>
            <person name="Watson M."/>
            <person name="Adriaenssens E.M."/>
            <person name="Foster-Nyarko E."/>
            <person name="Jarju S."/>
            <person name="Secka A."/>
            <person name="Antonio M."/>
            <person name="Oren A."/>
            <person name="Chaudhuri R.R."/>
            <person name="La Ragione R."/>
            <person name="Hildebrand F."/>
            <person name="Pallen M.J."/>
        </authorList>
    </citation>
    <scope>NUCLEOTIDE SEQUENCE</scope>
    <source>
        <strain evidence="8">ChiHjej11B10-15683</strain>
    </source>
</reference>
<keyword evidence="4" id="KW-0564">Palmitate</keyword>
<organism evidence="9 11">
    <name type="scientific">Gallibacterium anatis</name>
    <dbReference type="NCBI Taxonomy" id="750"/>
    <lineage>
        <taxon>Bacteria</taxon>
        <taxon>Pseudomonadati</taxon>
        <taxon>Pseudomonadota</taxon>
        <taxon>Gammaproteobacteria</taxon>
        <taxon>Pasteurellales</taxon>
        <taxon>Pasteurellaceae</taxon>
        <taxon>Gallibacterium</taxon>
    </lineage>
</organism>
<evidence type="ECO:0000313" key="10">
    <source>
        <dbReference type="EMBL" id="STO37110.1"/>
    </source>
</evidence>
<evidence type="ECO:0000313" key="12">
    <source>
        <dbReference type="Proteomes" id="UP000254232"/>
    </source>
</evidence>
<keyword evidence="3" id="KW-0472">Membrane</keyword>
<dbReference type="PIRSF" id="PIRSF002854">
    <property type="entry name" value="MetQ"/>
    <property type="match status" value="1"/>
</dbReference>
<dbReference type="NCBIfam" id="TIGR00363">
    <property type="entry name" value="MetQ/NlpA family lipoprotein"/>
    <property type="match status" value="1"/>
</dbReference>
<keyword evidence="2 7" id="KW-0732">Signal</keyword>
<gene>
    <name evidence="9" type="primary">metQ</name>
    <name evidence="9" type="ORF">JP32_06155</name>
    <name evidence="8" type="ORF">K8W15_02815</name>
    <name evidence="10" type="ORF">NCTC11413_00194</name>
</gene>
<evidence type="ECO:0000256" key="1">
    <source>
        <dbReference type="ARBA" id="ARBA00004459"/>
    </source>
</evidence>
<dbReference type="GeneID" id="77264652"/>
<dbReference type="Proteomes" id="UP000749334">
    <property type="component" value="Unassembled WGS sequence"/>
</dbReference>
<protein>
    <recommendedName>
        <fullName evidence="6">Lipoprotein</fullName>
    </recommendedName>
</protein>
<dbReference type="RefSeq" id="WP_018347339.1">
    <property type="nucleotide sequence ID" value="NZ_AP035889.1"/>
</dbReference>
<comment type="similarity">
    <text evidence="6">Belongs to the nlpA lipoprotein family.</text>
</comment>
<dbReference type="CDD" id="cd13598">
    <property type="entry name" value="PBP2_lipoprotein_IlpA_like"/>
    <property type="match status" value="1"/>
</dbReference>
<dbReference type="Pfam" id="PF03180">
    <property type="entry name" value="Lipoprotein_9"/>
    <property type="match status" value="1"/>
</dbReference>
<sequence length="266" mass="28920">MQLKNILTISALSAAIAFSSSAFAKDGKIKVGIQVGPEMSVAETAKQIAKDKYGLEVELVPFTDYVTPNAALENKLIDANAFQHKPYLDSQMKDRGWTDLVIVGNTFVYPIAAYSKKIKDVKELKDGATVAIPNDPTNGGRALLLLQAQGLLKLKEGTGLTPTTLDIVDNPKNLNIKTLDANLIPRTLGQVDLAIINNTFAGAAGLYPSKDAVFVEDKDSPYVNIIVAREDNKADPDVQNFVKAYNTEEVYKKAMAEFKDSVVKGW</sequence>